<evidence type="ECO:0000313" key="3">
    <source>
        <dbReference type="Proteomes" id="UP000037696"/>
    </source>
</evidence>
<keyword evidence="3" id="KW-1185">Reference proteome</keyword>
<reference evidence="2 3" key="1">
    <citation type="submission" date="2015-08" db="EMBL/GenBank/DDBJ databases">
        <title>Genome sequencing of Penicillium nordicum.</title>
        <authorList>
            <person name="Nguyen H.D."/>
            <person name="Seifert K.A."/>
        </authorList>
    </citation>
    <scope>NUCLEOTIDE SEQUENCE [LARGE SCALE GENOMIC DNA]</scope>
    <source>
        <strain evidence="2 3">DAOMC 185683</strain>
    </source>
</reference>
<gene>
    <name evidence="2" type="ORF">ACN38_g8112</name>
</gene>
<dbReference type="AlphaFoldDB" id="A0A0M9WDS7"/>
<name>A0A0M9WDS7_9EURO</name>
<dbReference type="OrthoDB" id="4453902at2759"/>
<protein>
    <submittedName>
        <fullName evidence="2">Uncharacterized protein</fullName>
    </submittedName>
</protein>
<evidence type="ECO:0000256" key="1">
    <source>
        <dbReference type="SAM" id="MobiDB-lite"/>
    </source>
</evidence>
<dbReference type="STRING" id="229535.A0A0M9WDS7"/>
<feature type="region of interest" description="Disordered" evidence="1">
    <location>
        <begin position="1"/>
        <end position="20"/>
    </location>
</feature>
<organism evidence="2 3">
    <name type="scientific">Penicillium nordicum</name>
    <dbReference type="NCBI Taxonomy" id="229535"/>
    <lineage>
        <taxon>Eukaryota</taxon>
        <taxon>Fungi</taxon>
        <taxon>Dikarya</taxon>
        <taxon>Ascomycota</taxon>
        <taxon>Pezizomycotina</taxon>
        <taxon>Eurotiomycetes</taxon>
        <taxon>Eurotiomycetidae</taxon>
        <taxon>Eurotiales</taxon>
        <taxon>Aspergillaceae</taxon>
        <taxon>Penicillium</taxon>
    </lineage>
</organism>
<proteinExistence type="predicted"/>
<dbReference type="EMBL" id="LHQQ01000144">
    <property type="protein sequence ID" value="KOS41039.1"/>
    <property type="molecule type" value="Genomic_DNA"/>
</dbReference>
<accession>A0A0M9WDS7</accession>
<evidence type="ECO:0000313" key="2">
    <source>
        <dbReference type="EMBL" id="KOS41039.1"/>
    </source>
</evidence>
<comment type="caution">
    <text evidence="2">The sequence shown here is derived from an EMBL/GenBank/DDBJ whole genome shotgun (WGS) entry which is preliminary data.</text>
</comment>
<dbReference type="Proteomes" id="UP000037696">
    <property type="component" value="Unassembled WGS sequence"/>
</dbReference>
<sequence>MDLGSLRLRRTKKKRNDPPISEHAFGPYWRIQTLLDDSKENAPLPHAIIDTIAHVPANHADQSLTLHEVRAIVNVMLIRTSHRPFRGYSIHPLLVLSYMGEQHGRIIQASFDGENLILQYSPLWSFEDDDTAPVELFIRYYISQLVGLERADAGVRALAESVALMDLE</sequence>